<dbReference type="EMBL" id="PVTD01000009">
    <property type="protein sequence ID" value="PRY21498.1"/>
    <property type="molecule type" value="Genomic_DNA"/>
</dbReference>
<evidence type="ECO:0000256" key="1">
    <source>
        <dbReference type="SAM" id="MobiDB-lite"/>
    </source>
</evidence>
<name>A0A2T0RK09_9RHOB</name>
<dbReference type="OrthoDB" id="7828525at2"/>
<keyword evidence="3" id="KW-1185">Reference proteome</keyword>
<dbReference type="Proteomes" id="UP000239480">
    <property type="component" value="Unassembled WGS sequence"/>
</dbReference>
<dbReference type="AlphaFoldDB" id="A0A2T0RK09"/>
<feature type="region of interest" description="Disordered" evidence="1">
    <location>
        <begin position="289"/>
        <end position="331"/>
    </location>
</feature>
<reference evidence="2 3" key="1">
    <citation type="submission" date="2018-03" db="EMBL/GenBank/DDBJ databases">
        <title>Genomic Encyclopedia of Archaeal and Bacterial Type Strains, Phase II (KMG-II): from individual species to whole genera.</title>
        <authorList>
            <person name="Goeker M."/>
        </authorList>
    </citation>
    <scope>NUCLEOTIDE SEQUENCE [LARGE SCALE GENOMIC DNA]</scope>
    <source>
        <strain evidence="2 3">DSM 29328</strain>
    </source>
</reference>
<feature type="compositionally biased region" description="Pro residues" evidence="1">
    <location>
        <begin position="306"/>
        <end position="317"/>
    </location>
</feature>
<gene>
    <name evidence="2" type="ORF">CLV78_109111</name>
</gene>
<accession>A0A2T0RK09</accession>
<dbReference type="RefSeq" id="WP_106206749.1">
    <property type="nucleotide sequence ID" value="NZ_PVTD01000009.1"/>
</dbReference>
<comment type="caution">
    <text evidence="2">The sequence shown here is derived from an EMBL/GenBank/DDBJ whole genome shotgun (WGS) entry which is preliminary data.</text>
</comment>
<sequence>MTEDFALIDFAVSARPPAEIAEAIGRVRASAARARLASESPAPAGRGFLSRVFRRAPQARAEAEAVSNLRIQPRGTLSPGPLTRVLVTELGYATSESPVRITAPLGAGGLSLIEFRDGDAESSAFCAGLSAEMPGDELFYFRYSGSRHPGAHFAFHVYQDGRLTRRAVSFSADGTAPEAEWTGIDAGMPHPLETDSLPPPGTPHAGIMTPVRQATILEALGIDPETLFTGWDETTVVLELSSDPGGRPLSEAQAEIHRQRTDGAPALQDVLVDTPPPPQVPPNASLREVAKAAALAQQPADAAQPPQQPAPPKPPQSPHEQPASEPSWEEEVTSLLVAAVETTLPAEEQVAWLDALTATLVSGDIDSALREANRMIALGDRPEADKQAASARLAELFGVAD</sequence>
<protein>
    <submittedName>
        <fullName evidence="2">Uncharacterized protein</fullName>
    </submittedName>
</protein>
<feature type="compositionally biased region" description="Low complexity" evidence="1">
    <location>
        <begin position="291"/>
        <end position="305"/>
    </location>
</feature>
<proteinExistence type="predicted"/>
<evidence type="ECO:0000313" key="2">
    <source>
        <dbReference type="EMBL" id="PRY21498.1"/>
    </source>
</evidence>
<organism evidence="2 3">
    <name type="scientific">Aliiruegeria haliotis</name>
    <dbReference type="NCBI Taxonomy" id="1280846"/>
    <lineage>
        <taxon>Bacteria</taxon>
        <taxon>Pseudomonadati</taxon>
        <taxon>Pseudomonadota</taxon>
        <taxon>Alphaproteobacteria</taxon>
        <taxon>Rhodobacterales</taxon>
        <taxon>Roseobacteraceae</taxon>
        <taxon>Aliiruegeria</taxon>
    </lineage>
</organism>
<evidence type="ECO:0000313" key="3">
    <source>
        <dbReference type="Proteomes" id="UP000239480"/>
    </source>
</evidence>